<gene>
    <name evidence="2" type="ORF">CDAR_603241</name>
</gene>
<sequence>MHIPEPQPKRNKPLQLCNSKRRENREEGAAKNPSPHPLQIPPPIPAPVIALGHHFTLGIVVRLVKHEGVRVIPIRRWIYRNVKGDDRDLVNGSKCMMYEIKYVKLPESLFVALYSSRSPVFAALFEEVISRNGLSQQMRYKSSKAITVPAVILTLKWTHLSARNLTAGNSRQIEIKASDDRLKSLLRPIPKARCPRVAAHQAPRLASDSRRQIQALRA</sequence>
<evidence type="ECO:0000256" key="1">
    <source>
        <dbReference type="SAM" id="MobiDB-lite"/>
    </source>
</evidence>
<evidence type="ECO:0000313" key="2">
    <source>
        <dbReference type="EMBL" id="GIX96899.1"/>
    </source>
</evidence>
<keyword evidence="3" id="KW-1185">Reference proteome</keyword>
<feature type="region of interest" description="Disordered" evidence="1">
    <location>
        <begin position="1"/>
        <end position="40"/>
    </location>
</feature>
<organism evidence="2 3">
    <name type="scientific">Caerostris darwini</name>
    <dbReference type="NCBI Taxonomy" id="1538125"/>
    <lineage>
        <taxon>Eukaryota</taxon>
        <taxon>Metazoa</taxon>
        <taxon>Ecdysozoa</taxon>
        <taxon>Arthropoda</taxon>
        <taxon>Chelicerata</taxon>
        <taxon>Arachnida</taxon>
        <taxon>Araneae</taxon>
        <taxon>Araneomorphae</taxon>
        <taxon>Entelegynae</taxon>
        <taxon>Araneoidea</taxon>
        <taxon>Araneidae</taxon>
        <taxon>Caerostris</taxon>
    </lineage>
</organism>
<reference evidence="2 3" key="1">
    <citation type="submission" date="2021-06" db="EMBL/GenBank/DDBJ databases">
        <title>Caerostris darwini draft genome.</title>
        <authorList>
            <person name="Kono N."/>
            <person name="Arakawa K."/>
        </authorList>
    </citation>
    <scope>NUCLEOTIDE SEQUENCE [LARGE SCALE GENOMIC DNA]</scope>
</reference>
<dbReference type="AlphaFoldDB" id="A0AAV4PM08"/>
<accession>A0AAV4PM08</accession>
<comment type="caution">
    <text evidence="2">The sequence shown here is derived from an EMBL/GenBank/DDBJ whole genome shotgun (WGS) entry which is preliminary data.</text>
</comment>
<dbReference type="EMBL" id="BPLQ01002984">
    <property type="protein sequence ID" value="GIX96899.1"/>
    <property type="molecule type" value="Genomic_DNA"/>
</dbReference>
<evidence type="ECO:0000313" key="3">
    <source>
        <dbReference type="Proteomes" id="UP001054837"/>
    </source>
</evidence>
<name>A0AAV4PM08_9ARAC</name>
<proteinExistence type="predicted"/>
<feature type="compositionally biased region" description="Basic and acidic residues" evidence="1">
    <location>
        <begin position="20"/>
        <end position="29"/>
    </location>
</feature>
<dbReference type="Proteomes" id="UP001054837">
    <property type="component" value="Unassembled WGS sequence"/>
</dbReference>
<protein>
    <submittedName>
        <fullName evidence="2">Uncharacterized protein</fullName>
    </submittedName>
</protein>